<gene>
    <name evidence="3" type="ORF">KSP40_PGU003452</name>
</gene>
<feature type="region of interest" description="Disordered" evidence="1">
    <location>
        <begin position="193"/>
        <end position="213"/>
    </location>
</feature>
<feature type="compositionally biased region" description="Polar residues" evidence="1">
    <location>
        <begin position="193"/>
        <end position="207"/>
    </location>
</feature>
<evidence type="ECO:0000313" key="3">
    <source>
        <dbReference type="EMBL" id="KAK8945283.1"/>
    </source>
</evidence>
<protein>
    <recommendedName>
        <fullName evidence="2">Putative plant transposon protein domain-containing protein</fullName>
    </recommendedName>
</protein>
<organism evidence="3 4">
    <name type="scientific">Platanthera guangdongensis</name>
    <dbReference type="NCBI Taxonomy" id="2320717"/>
    <lineage>
        <taxon>Eukaryota</taxon>
        <taxon>Viridiplantae</taxon>
        <taxon>Streptophyta</taxon>
        <taxon>Embryophyta</taxon>
        <taxon>Tracheophyta</taxon>
        <taxon>Spermatophyta</taxon>
        <taxon>Magnoliopsida</taxon>
        <taxon>Liliopsida</taxon>
        <taxon>Asparagales</taxon>
        <taxon>Orchidaceae</taxon>
        <taxon>Orchidoideae</taxon>
        <taxon>Orchideae</taxon>
        <taxon>Orchidinae</taxon>
        <taxon>Platanthera</taxon>
    </lineage>
</organism>
<evidence type="ECO:0000259" key="2">
    <source>
        <dbReference type="Pfam" id="PF20167"/>
    </source>
</evidence>
<feature type="domain" description="Putative plant transposon protein" evidence="2">
    <location>
        <begin position="1"/>
        <end position="160"/>
    </location>
</feature>
<accession>A0ABR2LLU7</accession>
<dbReference type="Proteomes" id="UP001412067">
    <property type="component" value="Unassembled WGS sequence"/>
</dbReference>
<dbReference type="InterPro" id="IPR046796">
    <property type="entry name" value="Transposase_32_dom"/>
</dbReference>
<name>A0ABR2LLU7_9ASPA</name>
<keyword evidence="4" id="KW-1185">Reference proteome</keyword>
<reference evidence="3 4" key="1">
    <citation type="journal article" date="2022" name="Nat. Plants">
        <title>Genomes of leafy and leafless Platanthera orchids illuminate the evolution of mycoheterotrophy.</title>
        <authorList>
            <person name="Li M.H."/>
            <person name="Liu K.W."/>
            <person name="Li Z."/>
            <person name="Lu H.C."/>
            <person name="Ye Q.L."/>
            <person name="Zhang D."/>
            <person name="Wang J.Y."/>
            <person name="Li Y.F."/>
            <person name="Zhong Z.M."/>
            <person name="Liu X."/>
            <person name="Yu X."/>
            <person name="Liu D.K."/>
            <person name="Tu X.D."/>
            <person name="Liu B."/>
            <person name="Hao Y."/>
            <person name="Liao X.Y."/>
            <person name="Jiang Y.T."/>
            <person name="Sun W.H."/>
            <person name="Chen J."/>
            <person name="Chen Y.Q."/>
            <person name="Ai Y."/>
            <person name="Zhai J.W."/>
            <person name="Wu S.S."/>
            <person name="Zhou Z."/>
            <person name="Hsiao Y.Y."/>
            <person name="Wu W.L."/>
            <person name="Chen Y.Y."/>
            <person name="Lin Y.F."/>
            <person name="Hsu J.L."/>
            <person name="Li C.Y."/>
            <person name="Wang Z.W."/>
            <person name="Zhao X."/>
            <person name="Zhong W.Y."/>
            <person name="Ma X.K."/>
            <person name="Ma L."/>
            <person name="Huang J."/>
            <person name="Chen G.Z."/>
            <person name="Huang M.Z."/>
            <person name="Huang L."/>
            <person name="Peng D.H."/>
            <person name="Luo Y.B."/>
            <person name="Zou S.Q."/>
            <person name="Chen S.P."/>
            <person name="Lan S."/>
            <person name="Tsai W.C."/>
            <person name="Van de Peer Y."/>
            <person name="Liu Z.J."/>
        </authorList>
    </citation>
    <scope>NUCLEOTIDE SEQUENCE [LARGE SCALE GENOMIC DNA]</scope>
    <source>
        <strain evidence="3">Lor288</strain>
    </source>
</reference>
<dbReference type="Pfam" id="PF20167">
    <property type="entry name" value="Transposase_32"/>
    <property type="match status" value="1"/>
</dbReference>
<evidence type="ECO:0000313" key="4">
    <source>
        <dbReference type="Proteomes" id="UP001412067"/>
    </source>
</evidence>
<sequence>MVYEFYTNAKSIEGEMVTVRGKEVEFSAERISDMFGLEDYNHDDYAEILNKVPIKEIRDVVCFTPTPKWASKTQKVLKTSCLTREAKVWLLFINASIMPTRHPNTIELDKVALINGIIKGLQFDLGKIITLQLRQKIREEKPRQLWFPTLITELCLSAGVEKDAEDMVTPVKCHITKTVVEVNVKVVVGAQERGSSWRPSGDTQTSRAPAAAPMRITIPAADHDTDPTF</sequence>
<comment type="caution">
    <text evidence="3">The sequence shown here is derived from an EMBL/GenBank/DDBJ whole genome shotgun (WGS) entry which is preliminary data.</text>
</comment>
<evidence type="ECO:0000256" key="1">
    <source>
        <dbReference type="SAM" id="MobiDB-lite"/>
    </source>
</evidence>
<dbReference type="EMBL" id="JBBWWR010000017">
    <property type="protein sequence ID" value="KAK8945283.1"/>
    <property type="molecule type" value="Genomic_DNA"/>
</dbReference>
<proteinExistence type="predicted"/>